<dbReference type="PANTHER" id="PTHR40089:SF1">
    <property type="entry name" value="ETHANOLAMINE PERMEASE EUTH-RELATED"/>
    <property type="match status" value="1"/>
</dbReference>
<protein>
    <submittedName>
        <fullName evidence="2">Ethanolamine utilization protein EutH</fullName>
    </submittedName>
</protein>
<dbReference type="PANTHER" id="PTHR40089">
    <property type="entry name" value="ETHANOLAMINE UTILIZATION PROTEIN EUTH"/>
    <property type="match status" value="1"/>
</dbReference>
<feature type="transmembrane region" description="Helical" evidence="1">
    <location>
        <begin position="235"/>
        <end position="254"/>
    </location>
</feature>
<dbReference type="InterPro" id="IPR007441">
    <property type="entry name" value="EutH"/>
</dbReference>
<keyword evidence="1" id="KW-1133">Transmembrane helix</keyword>
<evidence type="ECO:0000313" key="2">
    <source>
        <dbReference type="EMBL" id="MBC5655674.1"/>
    </source>
</evidence>
<feature type="transmembrane region" description="Helical" evidence="1">
    <location>
        <begin position="95"/>
        <end position="119"/>
    </location>
</feature>
<keyword evidence="1" id="KW-0472">Membrane</keyword>
<keyword evidence="1" id="KW-0812">Transmembrane</keyword>
<proteinExistence type="predicted"/>
<dbReference type="GO" id="GO:0005886">
    <property type="term" value="C:plasma membrane"/>
    <property type="evidence" value="ECO:0007669"/>
    <property type="project" value="TreeGrafter"/>
</dbReference>
<dbReference type="AlphaFoldDB" id="A0AAW3X0G0"/>
<feature type="transmembrane region" description="Helical" evidence="1">
    <location>
        <begin position="203"/>
        <end position="223"/>
    </location>
</feature>
<dbReference type="GO" id="GO:0034228">
    <property type="term" value="F:ethanolamine transmembrane transporter activity"/>
    <property type="evidence" value="ECO:0007669"/>
    <property type="project" value="InterPro"/>
</dbReference>
<accession>A0AAW3X0G0</accession>
<comment type="caution">
    <text evidence="2">The sequence shown here is derived from an EMBL/GenBank/DDBJ whole genome shotgun (WGS) entry which is preliminary data.</text>
</comment>
<evidence type="ECO:0000256" key="1">
    <source>
        <dbReference type="SAM" id="Phobius"/>
    </source>
</evidence>
<keyword evidence="3" id="KW-1185">Reference proteome</keyword>
<feature type="transmembrane region" description="Helical" evidence="1">
    <location>
        <begin position="304"/>
        <end position="325"/>
    </location>
</feature>
<organism evidence="2 3">
    <name type="scientific">Clostridium segne</name>
    <dbReference type="NCBI Taxonomy" id="2763038"/>
    <lineage>
        <taxon>Bacteria</taxon>
        <taxon>Bacillati</taxon>
        <taxon>Bacillota</taxon>
        <taxon>Clostridia</taxon>
        <taxon>Eubacteriales</taxon>
        <taxon>Clostridiaceae</taxon>
        <taxon>Clostridium</taxon>
    </lineage>
</organism>
<gene>
    <name evidence="2" type="ORF">H8S19_01015</name>
</gene>
<name>A0AAW3X0G0_9CLOT</name>
<reference evidence="2 3" key="1">
    <citation type="submission" date="2020-08" db="EMBL/GenBank/DDBJ databases">
        <title>Genome public.</title>
        <authorList>
            <person name="Liu C."/>
            <person name="Sun Q."/>
        </authorList>
    </citation>
    <scope>NUCLEOTIDE SEQUENCE [LARGE SCALE GENOMIC DNA]</scope>
    <source>
        <strain evidence="2 3">BX14</strain>
    </source>
</reference>
<dbReference type="RefSeq" id="WP_118743067.1">
    <property type="nucleotide sequence ID" value="NZ_JACOOW010000002.1"/>
</dbReference>
<feature type="transmembrane region" description="Helical" evidence="1">
    <location>
        <begin position="139"/>
        <end position="160"/>
    </location>
</feature>
<feature type="transmembrane region" description="Helical" evidence="1">
    <location>
        <begin position="331"/>
        <end position="352"/>
    </location>
</feature>
<feature type="transmembrane region" description="Helical" evidence="1">
    <location>
        <begin position="38"/>
        <end position="56"/>
    </location>
</feature>
<evidence type="ECO:0000313" key="3">
    <source>
        <dbReference type="Proteomes" id="UP000653904"/>
    </source>
</evidence>
<sequence length="360" mass="38009">MNIFIAIMLVFAAAGLLDEILGGKLGLMPNFEKGLATMGGLAMSTVGFYAIGVTYVQTHAEAIAEAAKHMPFDPALIPSCLLAPDMGALGMAQKLAATPALAAFTGAMVAGSLGMTVGYQLPVFLAAVRKDEIGELMRGFIFGLIAIPSGLAVGGLMLGLPVRQLFFNMIPVLVLCMVLIAAFVLVPALTMKIMIFLGNAIRIFSFLLFGVAVFGIFMPKYAVVEDALIEEMLFMVLRMVIAACGGLVLSQVALKRLQKPIQRIGAVLGINEEAVVGLFLSFIQSLAMLPLFSKMDKRGKVLNAAFSVAGAYVVGGQMTFVASMIPGNWVTAYMISKVLSGGLAVALAVICLRRSKMLAE</sequence>
<feature type="transmembrane region" description="Helical" evidence="1">
    <location>
        <begin position="172"/>
        <end position="197"/>
    </location>
</feature>
<dbReference type="EMBL" id="JACOOW010000002">
    <property type="protein sequence ID" value="MBC5655674.1"/>
    <property type="molecule type" value="Genomic_DNA"/>
</dbReference>
<dbReference type="Proteomes" id="UP000653904">
    <property type="component" value="Unassembled WGS sequence"/>
</dbReference>
<dbReference type="Pfam" id="PF04346">
    <property type="entry name" value="EutH"/>
    <property type="match status" value="1"/>
</dbReference>